<feature type="compositionally biased region" description="Basic and acidic residues" evidence="1">
    <location>
        <begin position="45"/>
        <end position="63"/>
    </location>
</feature>
<feature type="compositionally biased region" description="Basic residues" evidence="1">
    <location>
        <begin position="1"/>
        <end position="21"/>
    </location>
</feature>
<name>A0A6A6HKW8_VIRVR</name>
<reference evidence="3" key="1">
    <citation type="journal article" date="2020" name="Stud. Mycol.">
        <title>101 Dothideomycetes genomes: a test case for predicting lifestyles and emergence of pathogens.</title>
        <authorList>
            <person name="Haridas S."/>
            <person name="Albert R."/>
            <person name="Binder M."/>
            <person name="Bloem J."/>
            <person name="Labutti K."/>
            <person name="Salamov A."/>
            <person name="Andreopoulos B."/>
            <person name="Baker S."/>
            <person name="Barry K."/>
            <person name="Bills G."/>
            <person name="Bluhm B."/>
            <person name="Cannon C."/>
            <person name="Castanera R."/>
            <person name="Culley D."/>
            <person name="Daum C."/>
            <person name="Ezra D."/>
            <person name="Gonzalez J."/>
            <person name="Henrissat B."/>
            <person name="Kuo A."/>
            <person name="Liang C."/>
            <person name="Lipzen A."/>
            <person name="Lutzoni F."/>
            <person name="Magnuson J."/>
            <person name="Mondo S."/>
            <person name="Nolan M."/>
            <person name="Ohm R."/>
            <person name="Pangilinan J."/>
            <person name="Park H.-J."/>
            <person name="Ramirez L."/>
            <person name="Alfaro M."/>
            <person name="Sun H."/>
            <person name="Tritt A."/>
            <person name="Yoshinaga Y."/>
            <person name="Zwiers L.-H."/>
            <person name="Turgeon B."/>
            <person name="Goodwin S."/>
            <person name="Spatafora J."/>
            <person name="Crous P."/>
            <person name="Grigoriev I."/>
        </authorList>
    </citation>
    <scope>NUCLEOTIDE SEQUENCE</scope>
    <source>
        <strain evidence="3">Tuck. ex Michener</strain>
    </source>
</reference>
<dbReference type="Pfam" id="PF10338">
    <property type="entry name" value="YBL028C_N"/>
    <property type="match status" value="1"/>
</dbReference>
<evidence type="ECO:0000313" key="3">
    <source>
        <dbReference type="EMBL" id="KAF2238611.1"/>
    </source>
</evidence>
<organism evidence="3 4">
    <name type="scientific">Viridothelium virens</name>
    <name type="common">Speckled blister lichen</name>
    <name type="synonym">Trypethelium virens</name>
    <dbReference type="NCBI Taxonomy" id="1048519"/>
    <lineage>
        <taxon>Eukaryota</taxon>
        <taxon>Fungi</taxon>
        <taxon>Dikarya</taxon>
        <taxon>Ascomycota</taxon>
        <taxon>Pezizomycotina</taxon>
        <taxon>Dothideomycetes</taxon>
        <taxon>Dothideomycetes incertae sedis</taxon>
        <taxon>Trypetheliales</taxon>
        <taxon>Trypetheliaceae</taxon>
        <taxon>Viridothelium</taxon>
    </lineage>
</organism>
<gene>
    <name evidence="3" type="ORF">EV356DRAFT_529066</name>
</gene>
<dbReference type="AlphaFoldDB" id="A0A6A6HKW8"/>
<proteinExistence type="predicted"/>
<dbReference type="GO" id="GO:0030687">
    <property type="term" value="C:preribosome, large subunit precursor"/>
    <property type="evidence" value="ECO:0007669"/>
    <property type="project" value="TreeGrafter"/>
</dbReference>
<feature type="compositionally biased region" description="Basic residues" evidence="1">
    <location>
        <begin position="103"/>
        <end position="116"/>
    </location>
</feature>
<keyword evidence="4" id="KW-1185">Reference proteome</keyword>
<dbReference type="InterPro" id="IPR019434">
    <property type="entry name" value="DUF2423"/>
</dbReference>
<dbReference type="Proteomes" id="UP000800092">
    <property type="component" value="Unassembled WGS sequence"/>
</dbReference>
<feature type="domain" description="DUF2423" evidence="2">
    <location>
        <begin position="1"/>
        <end position="44"/>
    </location>
</feature>
<accession>A0A6A6HKW8</accession>
<dbReference type="EMBL" id="ML991775">
    <property type="protein sequence ID" value="KAF2238611.1"/>
    <property type="molecule type" value="Genomic_DNA"/>
</dbReference>
<evidence type="ECO:0000259" key="2">
    <source>
        <dbReference type="Pfam" id="PF10338"/>
    </source>
</evidence>
<dbReference type="PANTHER" id="PTHR28219">
    <property type="entry name" value="UPF0642 PROTEIN YBL028C"/>
    <property type="match status" value="1"/>
</dbReference>
<sequence length="141" mass="15985">MAKSLRSTRNKVNKSSLRKKVFNPVETARLERLSSKLLDLAQQPRPERTAMEVEKMAAEEKPATAENEEQMEDAEVEGEDIDMNDAQPSRAKRSQSKAEQRRKSARSHKVQKRRAKNSIVFPKSKYVGKGGGPGVRKSKRH</sequence>
<evidence type="ECO:0000313" key="4">
    <source>
        <dbReference type="Proteomes" id="UP000800092"/>
    </source>
</evidence>
<evidence type="ECO:0000256" key="1">
    <source>
        <dbReference type="SAM" id="MobiDB-lite"/>
    </source>
</evidence>
<feature type="compositionally biased region" description="Acidic residues" evidence="1">
    <location>
        <begin position="66"/>
        <end position="83"/>
    </location>
</feature>
<feature type="region of interest" description="Disordered" evidence="1">
    <location>
        <begin position="1"/>
        <end position="141"/>
    </location>
</feature>
<protein>
    <recommendedName>
        <fullName evidence="2">DUF2423 domain-containing protein</fullName>
    </recommendedName>
</protein>
<dbReference type="PANTHER" id="PTHR28219:SF1">
    <property type="entry name" value="UPF0642 PROTEIN YBL028C"/>
    <property type="match status" value="1"/>
</dbReference>
<dbReference type="OrthoDB" id="4087970at2759"/>